<feature type="transmembrane region" description="Helical" evidence="1">
    <location>
        <begin position="100"/>
        <end position="123"/>
    </location>
</feature>
<organism evidence="2 3">
    <name type="scientific">Mucilaginibacter roseus</name>
    <dbReference type="NCBI Taxonomy" id="1528868"/>
    <lineage>
        <taxon>Bacteria</taxon>
        <taxon>Pseudomonadati</taxon>
        <taxon>Bacteroidota</taxon>
        <taxon>Sphingobacteriia</taxon>
        <taxon>Sphingobacteriales</taxon>
        <taxon>Sphingobacteriaceae</taxon>
        <taxon>Mucilaginibacter</taxon>
    </lineage>
</organism>
<feature type="transmembrane region" description="Helical" evidence="1">
    <location>
        <begin position="135"/>
        <end position="159"/>
    </location>
</feature>
<evidence type="ECO:0000313" key="3">
    <source>
        <dbReference type="Proteomes" id="UP001199919"/>
    </source>
</evidence>
<evidence type="ECO:0000313" key="2">
    <source>
        <dbReference type="EMBL" id="MCD8740149.1"/>
    </source>
</evidence>
<name>A0ABS8TZ54_9SPHI</name>
<keyword evidence="1" id="KW-0812">Transmembrane</keyword>
<keyword evidence="1" id="KW-0472">Membrane</keyword>
<proteinExistence type="predicted"/>
<keyword evidence="1" id="KW-1133">Transmembrane helix</keyword>
<feature type="transmembrane region" description="Helical" evidence="1">
    <location>
        <begin position="21"/>
        <end position="47"/>
    </location>
</feature>
<protein>
    <recommendedName>
        <fullName evidence="4">Glycerophosphoryl diester phosphodiesterase membrane domain-containing protein</fullName>
    </recommendedName>
</protein>
<evidence type="ECO:0008006" key="4">
    <source>
        <dbReference type="Google" id="ProtNLM"/>
    </source>
</evidence>
<dbReference type="Proteomes" id="UP001199919">
    <property type="component" value="Unassembled WGS sequence"/>
</dbReference>
<evidence type="ECO:0000256" key="1">
    <source>
        <dbReference type="SAM" id="Phobius"/>
    </source>
</evidence>
<accession>A0ABS8TZ54</accession>
<dbReference type="RefSeq" id="WP_232176525.1">
    <property type="nucleotide sequence ID" value="NZ_JAJPWV010000002.1"/>
</dbReference>
<sequence>MYHPFSIIETLKTSWNILRKNFIPLVIYSVISLIIYKAVDIAIFLFFDESEEILSGLVQFFLQAIIQSYLTLSFYKLILTLMDREYYEFEFKDILPSLRMALNFILIGILFGVLICILVFINLVLQRQDEFYSEIFQVVAVIGLLYLLLRSVLCVCFIVDDDSTPFESLKQSFEITKDNFLKTLGIVFSIFAIMLLTLIPINAIITFLQPEDGDDYLFLIGYYAWFAIAFPAVQVIIMVTYRKLVYSHMDIDDNVAETD</sequence>
<dbReference type="EMBL" id="JAJPWV010000002">
    <property type="protein sequence ID" value="MCD8740149.1"/>
    <property type="molecule type" value="Genomic_DNA"/>
</dbReference>
<keyword evidence="3" id="KW-1185">Reference proteome</keyword>
<feature type="transmembrane region" description="Helical" evidence="1">
    <location>
        <begin position="53"/>
        <end position="79"/>
    </location>
</feature>
<reference evidence="2 3" key="1">
    <citation type="submission" date="2021-12" db="EMBL/GenBank/DDBJ databases">
        <title>Mucilaginibacter roseus genome.</title>
        <authorList>
            <person name="Ferreira J.R."/>
            <person name="Newman J.D."/>
        </authorList>
    </citation>
    <scope>NUCLEOTIDE SEQUENCE [LARGE SCALE GENOMIC DNA]</scope>
    <source>
        <strain evidence="2 3">LMG 28454</strain>
    </source>
</reference>
<comment type="caution">
    <text evidence="2">The sequence shown here is derived from an EMBL/GenBank/DDBJ whole genome shotgun (WGS) entry which is preliminary data.</text>
</comment>
<feature type="transmembrane region" description="Helical" evidence="1">
    <location>
        <begin position="220"/>
        <end position="241"/>
    </location>
</feature>
<gene>
    <name evidence="2" type="ORF">LT679_06000</name>
</gene>
<feature type="transmembrane region" description="Helical" evidence="1">
    <location>
        <begin position="180"/>
        <end position="208"/>
    </location>
</feature>